<keyword evidence="4" id="KW-1185">Reference proteome</keyword>
<feature type="compositionally biased region" description="Acidic residues" evidence="2">
    <location>
        <begin position="277"/>
        <end position="289"/>
    </location>
</feature>
<dbReference type="EMBL" id="ML179058">
    <property type="protein sequence ID" value="THV04244.1"/>
    <property type="molecule type" value="Genomic_DNA"/>
</dbReference>
<gene>
    <name evidence="3" type="ORF">K435DRAFT_851066</name>
</gene>
<organism evidence="3 4">
    <name type="scientific">Dendrothele bispora (strain CBS 962.96)</name>
    <dbReference type="NCBI Taxonomy" id="1314807"/>
    <lineage>
        <taxon>Eukaryota</taxon>
        <taxon>Fungi</taxon>
        <taxon>Dikarya</taxon>
        <taxon>Basidiomycota</taxon>
        <taxon>Agaricomycotina</taxon>
        <taxon>Agaricomycetes</taxon>
        <taxon>Agaricomycetidae</taxon>
        <taxon>Agaricales</taxon>
        <taxon>Agaricales incertae sedis</taxon>
        <taxon>Dendrothele</taxon>
    </lineage>
</organism>
<feature type="region of interest" description="Disordered" evidence="2">
    <location>
        <begin position="238"/>
        <end position="271"/>
    </location>
</feature>
<dbReference type="AlphaFoldDB" id="A0A4S8MPM7"/>
<evidence type="ECO:0000313" key="3">
    <source>
        <dbReference type="EMBL" id="THV04244.1"/>
    </source>
</evidence>
<sequence>MTKTRSSRTSLLDRESSPDLPELIDVMRSAQAEKQDSEYEDVSQEEIDQLISDPEEIVLKPQVRKNKRTRNASTQNTRAALHHDELASDDDGLQHAPAKKAKASTATTQQKNVGKQARKSKKEVEEEETIADPRWKKIVLIIPSVDGPNERKTLEDGTEVGFETFLDAAYDAIGCDNVPRKPKLSYKLEGAATRAPATRLGSDEDWEGCIDEVVRMQRKKRDTIKVLISVPEDYMDSLKKKQDKKKGTKTKTKTNGKGSKKPATLNLDVLSSDELDEDDADTIDSDDENAGASLQSQEKKWVKKLMSYYGSCTDKKAKCPPGKACKVDKHSRHVILTIGQLQAWANALSLKMPGVTEDLPPKTQMFEMFHHSMYDPSLSTAPSPAPAPAPQANVLMSSFLGAFAANLTNRTFPVPTTPMLGAPPISATPVHVTPMAPQASVSEPDIPSSDGFDEFRPNPYPTIASFFPDLDEAAPQHHLVDFIERFESEDYYHIDELLECSPSFFTGPKIRMTSGNASWMISQVRKKIEKVDRQLKKQKQQRVEGNAEDTFFWH</sequence>
<feature type="compositionally biased region" description="Acidic residues" evidence="2">
    <location>
        <begin position="38"/>
        <end position="56"/>
    </location>
</feature>
<keyword evidence="1" id="KW-0175">Coiled coil</keyword>
<proteinExistence type="predicted"/>
<name>A0A4S8MPM7_DENBC</name>
<dbReference type="OrthoDB" id="2994402at2759"/>
<feature type="coiled-coil region" evidence="1">
    <location>
        <begin position="521"/>
        <end position="548"/>
    </location>
</feature>
<feature type="compositionally biased region" description="Basic residues" evidence="2">
    <location>
        <begin position="241"/>
        <end position="260"/>
    </location>
</feature>
<feature type="region of interest" description="Disordered" evidence="2">
    <location>
        <begin position="1"/>
        <end position="128"/>
    </location>
</feature>
<feature type="region of interest" description="Disordered" evidence="2">
    <location>
        <begin position="277"/>
        <end position="296"/>
    </location>
</feature>
<evidence type="ECO:0000313" key="4">
    <source>
        <dbReference type="Proteomes" id="UP000297245"/>
    </source>
</evidence>
<dbReference type="Proteomes" id="UP000297245">
    <property type="component" value="Unassembled WGS sequence"/>
</dbReference>
<accession>A0A4S8MPM7</accession>
<feature type="compositionally biased region" description="Polar residues" evidence="2">
    <location>
        <begin position="1"/>
        <end position="10"/>
    </location>
</feature>
<reference evidence="3 4" key="1">
    <citation type="journal article" date="2019" name="Nat. Ecol. Evol.">
        <title>Megaphylogeny resolves global patterns of mushroom evolution.</title>
        <authorList>
            <person name="Varga T."/>
            <person name="Krizsan K."/>
            <person name="Foldi C."/>
            <person name="Dima B."/>
            <person name="Sanchez-Garcia M."/>
            <person name="Sanchez-Ramirez S."/>
            <person name="Szollosi G.J."/>
            <person name="Szarkandi J.G."/>
            <person name="Papp V."/>
            <person name="Albert L."/>
            <person name="Andreopoulos W."/>
            <person name="Angelini C."/>
            <person name="Antonin V."/>
            <person name="Barry K.W."/>
            <person name="Bougher N.L."/>
            <person name="Buchanan P."/>
            <person name="Buyck B."/>
            <person name="Bense V."/>
            <person name="Catcheside P."/>
            <person name="Chovatia M."/>
            <person name="Cooper J."/>
            <person name="Damon W."/>
            <person name="Desjardin D."/>
            <person name="Finy P."/>
            <person name="Geml J."/>
            <person name="Haridas S."/>
            <person name="Hughes K."/>
            <person name="Justo A."/>
            <person name="Karasinski D."/>
            <person name="Kautmanova I."/>
            <person name="Kiss B."/>
            <person name="Kocsube S."/>
            <person name="Kotiranta H."/>
            <person name="LaButti K.M."/>
            <person name="Lechner B.E."/>
            <person name="Liimatainen K."/>
            <person name="Lipzen A."/>
            <person name="Lukacs Z."/>
            <person name="Mihaltcheva S."/>
            <person name="Morgado L.N."/>
            <person name="Niskanen T."/>
            <person name="Noordeloos M.E."/>
            <person name="Ohm R.A."/>
            <person name="Ortiz-Santana B."/>
            <person name="Ovrebo C."/>
            <person name="Racz N."/>
            <person name="Riley R."/>
            <person name="Savchenko A."/>
            <person name="Shiryaev A."/>
            <person name="Soop K."/>
            <person name="Spirin V."/>
            <person name="Szebenyi C."/>
            <person name="Tomsovsky M."/>
            <person name="Tulloss R.E."/>
            <person name="Uehling J."/>
            <person name="Grigoriev I.V."/>
            <person name="Vagvolgyi C."/>
            <person name="Papp T."/>
            <person name="Martin F.M."/>
            <person name="Miettinen O."/>
            <person name="Hibbett D.S."/>
            <person name="Nagy L.G."/>
        </authorList>
    </citation>
    <scope>NUCLEOTIDE SEQUENCE [LARGE SCALE GENOMIC DNA]</scope>
    <source>
        <strain evidence="3 4">CBS 962.96</strain>
    </source>
</reference>
<protein>
    <submittedName>
        <fullName evidence="3">Uncharacterized protein</fullName>
    </submittedName>
</protein>
<evidence type="ECO:0000256" key="1">
    <source>
        <dbReference type="SAM" id="Coils"/>
    </source>
</evidence>
<evidence type="ECO:0000256" key="2">
    <source>
        <dbReference type="SAM" id="MobiDB-lite"/>
    </source>
</evidence>